<dbReference type="EMBL" id="JANAVB010028818">
    <property type="protein sequence ID" value="KAJ6815615.1"/>
    <property type="molecule type" value="Genomic_DNA"/>
</dbReference>
<keyword evidence="2" id="KW-1185">Reference proteome</keyword>
<reference evidence="1" key="2">
    <citation type="submission" date="2023-04" db="EMBL/GenBank/DDBJ databases">
        <authorList>
            <person name="Bruccoleri R.E."/>
            <person name="Oakeley E.J."/>
            <person name="Faust A.-M."/>
            <person name="Dessus-Babus S."/>
            <person name="Altorfer M."/>
            <person name="Burckhardt D."/>
            <person name="Oertli M."/>
            <person name="Naumann U."/>
            <person name="Petersen F."/>
            <person name="Wong J."/>
        </authorList>
    </citation>
    <scope>NUCLEOTIDE SEQUENCE</scope>
    <source>
        <strain evidence="1">GSM-AAB239-AS_SAM_17_03QT</strain>
        <tissue evidence="1">Leaf</tissue>
    </source>
</reference>
<sequence>MPDEVDGDSLAAHLNFERWRHDGGDDGGCCGRETVWPGDGEVGSKIGGGDRHDRGWVVVQVSSSGSRRHSHRRLCFLLLCTCIAS</sequence>
<comment type="caution">
    <text evidence="1">The sequence shown here is derived from an EMBL/GenBank/DDBJ whole genome shotgun (WGS) entry which is preliminary data.</text>
</comment>
<accession>A0AAX6FHZ1</accession>
<gene>
    <name evidence="1" type="ORF">M6B38_134120</name>
</gene>
<name>A0AAX6FHZ1_IRIPA</name>
<protein>
    <submittedName>
        <fullName evidence="1">Basic proline-rich protein-like</fullName>
    </submittedName>
</protein>
<proteinExistence type="predicted"/>
<evidence type="ECO:0000313" key="2">
    <source>
        <dbReference type="Proteomes" id="UP001140949"/>
    </source>
</evidence>
<reference evidence="1" key="1">
    <citation type="journal article" date="2023" name="GigaByte">
        <title>Genome assembly of the bearded iris, Iris pallida Lam.</title>
        <authorList>
            <person name="Bruccoleri R.E."/>
            <person name="Oakeley E.J."/>
            <person name="Faust A.M.E."/>
            <person name="Altorfer M."/>
            <person name="Dessus-Babus S."/>
            <person name="Burckhardt D."/>
            <person name="Oertli M."/>
            <person name="Naumann U."/>
            <person name="Petersen F."/>
            <person name="Wong J."/>
        </authorList>
    </citation>
    <scope>NUCLEOTIDE SEQUENCE</scope>
    <source>
        <strain evidence="1">GSM-AAB239-AS_SAM_17_03QT</strain>
    </source>
</reference>
<organism evidence="1 2">
    <name type="scientific">Iris pallida</name>
    <name type="common">Sweet iris</name>
    <dbReference type="NCBI Taxonomy" id="29817"/>
    <lineage>
        <taxon>Eukaryota</taxon>
        <taxon>Viridiplantae</taxon>
        <taxon>Streptophyta</taxon>
        <taxon>Embryophyta</taxon>
        <taxon>Tracheophyta</taxon>
        <taxon>Spermatophyta</taxon>
        <taxon>Magnoliopsida</taxon>
        <taxon>Liliopsida</taxon>
        <taxon>Asparagales</taxon>
        <taxon>Iridaceae</taxon>
        <taxon>Iridoideae</taxon>
        <taxon>Irideae</taxon>
        <taxon>Iris</taxon>
    </lineage>
</organism>
<dbReference type="AlphaFoldDB" id="A0AAX6FHZ1"/>
<dbReference type="Proteomes" id="UP001140949">
    <property type="component" value="Unassembled WGS sequence"/>
</dbReference>
<evidence type="ECO:0000313" key="1">
    <source>
        <dbReference type="EMBL" id="KAJ6815615.1"/>
    </source>
</evidence>